<evidence type="ECO:0000313" key="2">
    <source>
        <dbReference type="Proteomes" id="UP001152320"/>
    </source>
</evidence>
<protein>
    <submittedName>
        <fullName evidence="1">Uncharacterized protein</fullName>
    </submittedName>
</protein>
<gene>
    <name evidence="1" type="ORF">HOLleu_03635</name>
</gene>
<evidence type="ECO:0000313" key="1">
    <source>
        <dbReference type="EMBL" id="KAJ8050430.1"/>
    </source>
</evidence>
<accession>A0A9Q1HLG0</accession>
<name>A0A9Q1HLG0_HOLLE</name>
<dbReference type="Proteomes" id="UP001152320">
    <property type="component" value="Chromosome 1"/>
</dbReference>
<proteinExistence type="predicted"/>
<comment type="caution">
    <text evidence="1">The sequence shown here is derived from an EMBL/GenBank/DDBJ whole genome shotgun (WGS) entry which is preliminary data.</text>
</comment>
<organism evidence="1 2">
    <name type="scientific">Holothuria leucospilota</name>
    <name type="common">Black long sea cucumber</name>
    <name type="synonym">Mertensiothuria leucospilota</name>
    <dbReference type="NCBI Taxonomy" id="206669"/>
    <lineage>
        <taxon>Eukaryota</taxon>
        <taxon>Metazoa</taxon>
        <taxon>Echinodermata</taxon>
        <taxon>Eleutherozoa</taxon>
        <taxon>Echinozoa</taxon>
        <taxon>Holothuroidea</taxon>
        <taxon>Aspidochirotacea</taxon>
        <taxon>Aspidochirotida</taxon>
        <taxon>Holothuriidae</taxon>
        <taxon>Holothuria</taxon>
    </lineage>
</organism>
<dbReference type="AlphaFoldDB" id="A0A9Q1HLG0"/>
<reference evidence="1" key="1">
    <citation type="submission" date="2021-10" db="EMBL/GenBank/DDBJ databases">
        <title>Tropical sea cucumber genome reveals ecological adaptation and Cuvierian tubules defense mechanism.</title>
        <authorList>
            <person name="Chen T."/>
        </authorList>
    </citation>
    <scope>NUCLEOTIDE SEQUENCE</scope>
    <source>
        <strain evidence="1">Nanhai2018</strain>
        <tissue evidence="1">Muscle</tissue>
    </source>
</reference>
<sequence>MLSRLFSKEWISSGSDVTVGCRKDIPLQRALRGTREGAFKEKHVSRDEQCIGWDGMKNSSSELMLSIC</sequence>
<keyword evidence="2" id="KW-1185">Reference proteome</keyword>
<dbReference type="EMBL" id="JAIZAY010000001">
    <property type="protein sequence ID" value="KAJ8050430.1"/>
    <property type="molecule type" value="Genomic_DNA"/>
</dbReference>